<dbReference type="EMBL" id="GL876969">
    <property type="protein sequence ID" value="KLU86572.1"/>
    <property type="molecule type" value="Genomic_DNA"/>
</dbReference>
<dbReference type="OMA" id="HDKITHL"/>
<dbReference type="OrthoDB" id="496981at2759"/>
<feature type="compositionally biased region" description="Basic and acidic residues" evidence="1">
    <location>
        <begin position="17"/>
        <end position="30"/>
    </location>
</feature>
<dbReference type="VEuPathDB" id="FungiDB:MAPG_05584"/>
<dbReference type="InterPro" id="IPR029033">
    <property type="entry name" value="His_PPase_superfam"/>
</dbReference>
<dbReference type="Pfam" id="PF00300">
    <property type="entry name" value="His_Phos_1"/>
    <property type="match status" value="1"/>
</dbReference>
<reference evidence="2" key="3">
    <citation type="submission" date="2011-03" db="EMBL/GenBank/DDBJ databases">
        <title>Annotation of Magnaporthe poae ATCC 64411.</title>
        <authorList>
            <person name="Ma L.-J."/>
            <person name="Dead R."/>
            <person name="Young S.K."/>
            <person name="Zeng Q."/>
            <person name="Gargeya S."/>
            <person name="Fitzgerald M."/>
            <person name="Haas B."/>
            <person name="Abouelleil A."/>
            <person name="Alvarado L."/>
            <person name="Arachchi H.M."/>
            <person name="Berlin A."/>
            <person name="Brown A."/>
            <person name="Chapman S.B."/>
            <person name="Chen Z."/>
            <person name="Dunbar C."/>
            <person name="Freedman E."/>
            <person name="Gearin G."/>
            <person name="Gellesch M."/>
            <person name="Goldberg J."/>
            <person name="Griggs A."/>
            <person name="Gujja S."/>
            <person name="Heiman D."/>
            <person name="Howarth C."/>
            <person name="Larson L."/>
            <person name="Lui A."/>
            <person name="MacDonald P.J.P."/>
            <person name="Mehta T."/>
            <person name="Montmayeur A."/>
            <person name="Murphy C."/>
            <person name="Neiman D."/>
            <person name="Pearson M."/>
            <person name="Priest M."/>
            <person name="Roberts A."/>
            <person name="Saif S."/>
            <person name="Shea T."/>
            <person name="Shenoy N."/>
            <person name="Sisk P."/>
            <person name="Stolte C."/>
            <person name="Sykes S."/>
            <person name="Yandava C."/>
            <person name="Wortman J."/>
            <person name="Nusbaum C."/>
            <person name="Birren B."/>
        </authorList>
    </citation>
    <scope>NUCLEOTIDE SEQUENCE</scope>
    <source>
        <strain evidence="2">ATCC 64411</strain>
    </source>
</reference>
<dbReference type="AlphaFoldDB" id="A0A0C4DZS7"/>
<dbReference type="EnsemblFungi" id="MAPG_05584T0">
    <property type="protein sequence ID" value="MAPG_05584T0"/>
    <property type="gene ID" value="MAPG_05584"/>
</dbReference>
<reference evidence="3" key="5">
    <citation type="submission" date="2015-06" db="UniProtKB">
        <authorList>
            <consortium name="EnsemblFungi"/>
        </authorList>
    </citation>
    <scope>IDENTIFICATION</scope>
    <source>
        <strain evidence="3">ATCC 64411</strain>
    </source>
</reference>
<reference evidence="2" key="1">
    <citation type="submission" date="2010-05" db="EMBL/GenBank/DDBJ databases">
        <title>The Genome Sequence of Magnaporthe poae strain ATCC 64411.</title>
        <authorList>
            <consortium name="The Broad Institute Genome Sequencing Platform"/>
            <consortium name="Broad Institute Genome Sequencing Center for Infectious Disease"/>
            <person name="Ma L.-J."/>
            <person name="Dead R."/>
            <person name="Young S."/>
            <person name="Zeng Q."/>
            <person name="Koehrsen M."/>
            <person name="Alvarado L."/>
            <person name="Berlin A."/>
            <person name="Chapman S.B."/>
            <person name="Chen Z."/>
            <person name="Freedman E."/>
            <person name="Gellesch M."/>
            <person name="Goldberg J."/>
            <person name="Griggs A."/>
            <person name="Gujja S."/>
            <person name="Heilman E.R."/>
            <person name="Heiman D."/>
            <person name="Hepburn T."/>
            <person name="Howarth C."/>
            <person name="Jen D."/>
            <person name="Larson L."/>
            <person name="Mehta T."/>
            <person name="Neiman D."/>
            <person name="Pearson M."/>
            <person name="Roberts A."/>
            <person name="Saif S."/>
            <person name="Shea T."/>
            <person name="Shenoy N."/>
            <person name="Sisk P."/>
            <person name="Stolte C."/>
            <person name="Sykes S."/>
            <person name="Walk T."/>
            <person name="White J."/>
            <person name="Yandava C."/>
            <person name="Haas B."/>
            <person name="Nusbaum C."/>
            <person name="Birren B."/>
        </authorList>
    </citation>
    <scope>NUCLEOTIDE SEQUENCE</scope>
    <source>
        <strain evidence="2">ATCC 64411</strain>
    </source>
</reference>
<evidence type="ECO:0000313" key="4">
    <source>
        <dbReference type="Proteomes" id="UP000011715"/>
    </source>
</evidence>
<dbReference type="EMBL" id="ADBL01001333">
    <property type="status" value="NOT_ANNOTATED_CDS"/>
    <property type="molecule type" value="Genomic_DNA"/>
</dbReference>
<feature type="region of interest" description="Disordered" evidence="1">
    <location>
        <begin position="11"/>
        <end position="33"/>
    </location>
</feature>
<dbReference type="CDD" id="cd07067">
    <property type="entry name" value="HP_PGM_like"/>
    <property type="match status" value="1"/>
</dbReference>
<dbReference type="SUPFAM" id="SSF53254">
    <property type="entry name" value="Phosphoglycerate mutase-like"/>
    <property type="match status" value="1"/>
</dbReference>
<evidence type="ECO:0000313" key="2">
    <source>
        <dbReference type="EMBL" id="KLU86572.1"/>
    </source>
</evidence>
<organism evidence="3 4">
    <name type="scientific">Magnaporthiopsis poae (strain ATCC 64411 / 73-15)</name>
    <name type="common">Kentucky bluegrass fungus</name>
    <name type="synonym">Magnaporthe poae</name>
    <dbReference type="NCBI Taxonomy" id="644358"/>
    <lineage>
        <taxon>Eukaryota</taxon>
        <taxon>Fungi</taxon>
        <taxon>Dikarya</taxon>
        <taxon>Ascomycota</taxon>
        <taxon>Pezizomycotina</taxon>
        <taxon>Sordariomycetes</taxon>
        <taxon>Sordariomycetidae</taxon>
        <taxon>Magnaporthales</taxon>
        <taxon>Magnaporthaceae</taxon>
        <taxon>Magnaporthiopsis</taxon>
    </lineage>
</organism>
<accession>A0A0C4DZS7</accession>
<keyword evidence="4" id="KW-1185">Reference proteome</keyword>
<protein>
    <submittedName>
        <fullName evidence="2">Phosphoglycerate mutase</fullName>
    </submittedName>
</protein>
<dbReference type="GO" id="GO:0016791">
    <property type="term" value="F:phosphatase activity"/>
    <property type="evidence" value="ECO:0007669"/>
    <property type="project" value="TreeGrafter"/>
</dbReference>
<name>A0A0C4DZS7_MAGP6</name>
<dbReference type="SMART" id="SM00855">
    <property type="entry name" value="PGAM"/>
    <property type="match status" value="1"/>
</dbReference>
<proteinExistence type="predicted"/>
<dbReference type="GO" id="GO:0005737">
    <property type="term" value="C:cytoplasm"/>
    <property type="evidence" value="ECO:0007669"/>
    <property type="project" value="TreeGrafter"/>
</dbReference>
<dbReference type="InterPro" id="IPR050275">
    <property type="entry name" value="PGM_Phosphatase"/>
</dbReference>
<dbReference type="PANTHER" id="PTHR48100">
    <property type="entry name" value="BROAD-SPECIFICITY PHOSPHATASE YOR283W-RELATED"/>
    <property type="match status" value="1"/>
</dbReference>
<dbReference type="PANTHER" id="PTHR48100:SF54">
    <property type="entry name" value="PHOSPHATASE SPAC5H10.03-RELATED"/>
    <property type="match status" value="1"/>
</dbReference>
<dbReference type="Gene3D" id="3.40.50.1240">
    <property type="entry name" value="Phosphoglycerate mutase-like"/>
    <property type="match status" value="1"/>
</dbReference>
<evidence type="ECO:0000313" key="3">
    <source>
        <dbReference type="EnsemblFungi" id="MAPG_05584T0"/>
    </source>
</evidence>
<dbReference type="Proteomes" id="UP000011715">
    <property type="component" value="Unassembled WGS sequence"/>
</dbReference>
<reference evidence="3" key="4">
    <citation type="journal article" date="2015" name="G3 (Bethesda)">
        <title>Genome sequences of three phytopathogenic species of the Magnaporthaceae family of fungi.</title>
        <authorList>
            <person name="Okagaki L.H."/>
            <person name="Nunes C.C."/>
            <person name="Sailsbery J."/>
            <person name="Clay B."/>
            <person name="Brown D."/>
            <person name="John T."/>
            <person name="Oh Y."/>
            <person name="Young N."/>
            <person name="Fitzgerald M."/>
            <person name="Haas B.J."/>
            <person name="Zeng Q."/>
            <person name="Young S."/>
            <person name="Adiconis X."/>
            <person name="Fan L."/>
            <person name="Levin J.Z."/>
            <person name="Mitchell T.K."/>
            <person name="Okubara P.A."/>
            <person name="Farman M.L."/>
            <person name="Kohn L.M."/>
            <person name="Birren B."/>
            <person name="Ma L.-J."/>
            <person name="Dean R.A."/>
        </authorList>
    </citation>
    <scope>NUCLEOTIDE SEQUENCE</scope>
    <source>
        <strain evidence="3">ATCC 64411 / 73-15</strain>
    </source>
</reference>
<evidence type="ECO:0000256" key="1">
    <source>
        <dbReference type="SAM" id="MobiDB-lite"/>
    </source>
</evidence>
<gene>
    <name evidence="2" type="ORF">MAPG_05584</name>
</gene>
<sequence>MPATIHLVRHAQGHHNLPREEGGPDPHMLPDPELTELGKQQCAELCASFPHHDKITHLVASPFRRTIYTALLSFKPAIDAGKAVKALPEVQEVSSLPCDTGSPPDALAAEFDSSKVDLALVKDGWNDKSPSSPFAPQIPKLQARSRAARVWLRDLAAQAGGDPHIVVVTHGGIVHLLTQDWDGMSKEAGTGWKNTEWRSYEFVDASGQDANARLRETSSSWQRRRGSAVPLTEAEQEQLAAIHMGEMEEELERLEVARQAHEAEKKRSG</sequence>
<dbReference type="eggNOG" id="KOG4754">
    <property type="taxonomic scope" value="Eukaryota"/>
</dbReference>
<dbReference type="InterPro" id="IPR013078">
    <property type="entry name" value="His_Pase_superF_clade-1"/>
</dbReference>
<reference evidence="4" key="2">
    <citation type="submission" date="2010-05" db="EMBL/GenBank/DDBJ databases">
        <title>The genome sequence of Magnaporthe poae strain ATCC 64411.</title>
        <authorList>
            <person name="Ma L.-J."/>
            <person name="Dead R."/>
            <person name="Young S."/>
            <person name="Zeng Q."/>
            <person name="Koehrsen M."/>
            <person name="Alvarado L."/>
            <person name="Berlin A."/>
            <person name="Chapman S.B."/>
            <person name="Chen Z."/>
            <person name="Freedman E."/>
            <person name="Gellesch M."/>
            <person name="Goldberg J."/>
            <person name="Griggs A."/>
            <person name="Gujja S."/>
            <person name="Heilman E.R."/>
            <person name="Heiman D."/>
            <person name="Hepburn T."/>
            <person name="Howarth C."/>
            <person name="Jen D."/>
            <person name="Larson L."/>
            <person name="Mehta T."/>
            <person name="Neiman D."/>
            <person name="Pearson M."/>
            <person name="Roberts A."/>
            <person name="Saif S."/>
            <person name="Shea T."/>
            <person name="Shenoy N."/>
            <person name="Sisk P."/>
            <person name="Stolte C."/>
            <person name="Sykes S."/>
            <person name="Walk T."/>
            <person name="White J."/>
            <person name="Yandava C."/>
            <person name="Haas B."/>
            <person name="Nusbaum C."/>
            <person name="Birren B."/>
        </authorList>
    </citation>
    <scope>NUCLEOTIDE SEQUENCE [LARGE SCALE GENOMIC DNA]</scope>
    <source>
        <strain evidence="4">ATCC 64411 / 73-15</strain>
    </source>
</reference>